<evidence type="ECO:0000313" key="2">
    <source>
        <dbReference type="EMBL" id="CAH1443685.1"/>
    </source>
</evidence>
<name>A0AAU9P1Z7_9ASTR</name>
<proteinExistence type="predicted"/>
<keyword evidence="1" id="KW-1133">Transmembrane helix</keyword>
<gene>
    <name evidence="2" type="ORF">LVIROSA_LOCUS29586</name>
</gene>
<organism evidence="2 3">
    <name type="scientific">Lactuca virosa</name>
    <dbReference type="NCBI Taxonomy" id="75947"/>
    <lineage>
        <taxon>Eukaryota</taxon>
        <taxon>Viridiplantae</taxon>
        <taxon>Streptophyta</taxon>
        <taxon>Embryophyta</taxon>
        <taxon>Tracheophyta</taxon>
        <taxon>Spermatophyta</taxon>
        <taxon>Magnoliopsida</taxon>
        <taxon>eudicotyledons</taxon>
        <taxon>Gunneridae</taxon>
        <taxon>Pentapetalae</taxon>
        <taxon>asterids</taxon>
        <taxon>campanulids</taxon>
        <taxon>Asterales</taxon>
        <taxon>Asteraceae</taxon>
        <taxon>Cichorioideae</taxon>
        <taxon>Cichorieae</taxon>
        <taxon>Lactucinae</taxon>
        <taxon>Lactuca</taxon>
    </lineage>
</organism>
<sequence>MDVDDLEEYAQIPPGSSSKGSLIYFCIPPASCSNIYCWLYQKKSKMAGAPPGTAKMIIKERGIGMVLGYICGVAWKYTYHKDLTRRTKSFYHMLDKGEILVVVSED</sequence>
<evidence type="ECO:0000313" key="3">
    <source>
        <dbReference type="Proteomes" id="UP001157418"/>
    </source>
</evidence>
<comment type="caution">
    <text evidence="2">The sequence shown here is derived from an EMBL/GenBank/DDBJ whole genome shotgun (WGS) entry which is preliminary data.</text>
</comment>
<dbReference type="Proteomes" id="UP001157418">
    <property type="component" value="Unassembled WGS sequence"/>
</dbReference>
<dbReference type="AlphaFoldDB" id="A0AAU9P1Z7"/>
<keyword evidence="1" id="KW-0472">Membrane</keyword>
<accession>A0AAU9P1Z7</accession>
<keyword evidence="1" id="KW-0812">Transmembrane</keyword>
<keyword evidence="3" id="KW-1185">Reference proteome</keyword>
<evidence type="ECO:0000256" key="1">
    <source>
        <dbReference type="SAM" id="Phobius"/>
    </source>
</evidence>
<feature type="transmembrane region" description="Helical" evidence="1">
    <location>
        <begin position="22"/>
        <end position="41"/>
    </location>
</feature>
<dbReference type="EMBL" id="CAKMRJ010005523">
    <property type="protein sequence ID" value="CAH1443685.1"/>
    <property type="molecule type" value="Genomic_DNA"/>
</dbReference>
<reference evidence="2 3" key="1">
    <citation type="submission" date="2022-01" db="EMBL/GenBank/DDBJ databases">
        <authorList>
            <person name="Xiong W."/>
            <person name="Schranz E."/>
        </authorList>
    </citation>
    <scope>NUCLEOTIDE SEQUENCE [LARGE SCALE GENOMIC DNA]</scope>
</reference>
<protein>
    <submittedName>
        <fullName evidence="2">Uncharacterized protein</fullName>
    </submittedName>
</protein>